<keyword evidence="6" id="KW-0521">NADP</keyword>
<dbReference type="EC" id="1.1.1.133" evidence="3 6"/>
<comment type="catalytic activity">
    <reaction evidence="5 6">
        <text>dTDP-beta-L-rhamnose + NADP(+) = dTDP-4-dehydro-beta-L-rhamnose + NADPH + H(+)</text>
        <dbReference type="Rhea" id="RHEA:21796"/>
        <dbReference type="ChEBI" id="CHEBI:15378"/>
        <dbReference type="ChEBI" id="CHEBI:57510"/>
        <dbReference type="ChEBI" id="CHEBI:57783"/>
        <dbReference type="ChEBI" id="CHEBI:58349"/>
        <dbReference type="ChEBI" id="CHEBI:62830"/>
        <dbReference type="EC" id="1.1.1.133"/>
    </reaction>
</comment>
<evidence type="ECO:0000256" key="1">
    <source>
        <dbReference type="ARBA" id="ARBA00004781"/>
    </source>
</evidence>
<dbReference type="Gene3D" id="3.40.50.720">
    <property type="entry name" value="NAD(P)-binding Rossmann-like Domain"/>
    <property type="match status" value="1"/>
</dbReference>
<dbReference type="InterPro" id="IPR036291">
    <property type="entry name" value="NAD(P)-bd_dom_sf"/>
</dbReference>
<dbReference type="Gene3D" id="3.90.25.10">
    <property type="entry name" value="UDP-galactose 4-epimerase, domain 1"/>
    <property type="match status" value="1"/>
</dbReference>
<dbReference type="InterPro" id="IPR005913">
    <property type="entry name" value="dTDP_dehydrorham_reduct"/>
</dbReference>
<reference evidence="8" key="2">
    <citation type="submission" date="2020-09" db="EMBL/GenBank/DDBJ databases">
        <authorList>
            <person name="Sun Q."/>
            <person name="Zhou Y."/>
        </authorList>
    </citation>
    <scope>NUCLEOTIDE SEQUENCE</scope>
    <source>
        <strain evidence="8">CGMCC 1.15725</strain>
    </source>
</reference>
<name>A0A8J2YW38_9PROT</name>
<dbReference type="GO" id="GO:0008831">
    <property type="term" value="F:dTDP-4-dehydrorhamnose reductase activity"/>
    <property type="evidence" value="ECO:0007669"/>
    <property type="project" value="UniProtKB-EC"/>
</dbReference>
<comment type="similarity">
    <text evidence="2 6">Belongs to the dTDP-4-dehydrorhamnose reductase family.</text>
</comment>
<dbReference type="AlphaFoldDB" id="A0A8J2YW38"/>
<dbReference type="UniPathway" id="UPA00124"/>
<evidence type="ECO:0000259" key="7">
    <source>
        <dbReference type="Pfam" id="PF04321"/>
    </source>
</evidence>
<dbReference type="CDD" id="cd05254">
    <property type="entry name" value="dTDP_HR_like_SDR_e"/>
    <property type="match status" value="1"/>
</dbReference>
<evidence type="ECO:0000256" key="5">
    <source>
        <dbReference type="ARBA" id="ARBA00048200"/>
    </source>
</evidence>
<gene>
    <name evidence="8" type="ORF">GCM10011611_36420</name>
</gene>
<feature type="domain" description="RmlD-like substrate binding" evidence="7">
    <location>
        <begin position="4"/>
        <end position="292"/>
    </location>
</feature>
<comment type="function">
    <text evidence="6">Catalyzes the reduction of dTDP-6-deoxy-L-lyxo-4-hexulose to yield dTDP-L-rhamnose.</text>
</comment>
<keyword evidence="6" id="KW-0560">Oxidoreductase</keyword>
<evidence type="ECO:0000313" key="8">
    <source>
        <dbReference type="EMBL" id="GGF27091.1"/>
    </source>
</evidence>
<dbReference type="SUPFAM" id="SSF51735">
    <property type="entry name" value="NAD(P)-binding Rossmann-fold domains"/>
    <property type="match status" value="1"/>
</dbReference>
<dbReference type="PANTHER" id="PTHR10491:SF4">
    <property type="entry name" value="METHIONINE ADENOSYLTRANSFERASE 2 SUBUNIT BETA"/>
    <property type="match status" value="1"/>
</dbReference>
<dbReference type="RefSeq" id="WP_189048318.1">
    <property type="nucleotide sequence ID" value="NZ_BMJQ01000009.1"/>
</dbReference>
<evidence type="ECO:0000256" key="2">
    <source>
        <dbReference type="ARBA" id="ARBA00010944"/>
    </source>
</evidence>
<organism evidence="8 9">
    <name type="scientific">Aliidongia dinghuensis</name>
    <dbReference type="NCBI Taxonomy" id="1867774"/>
    <lineage>
        <taxon>Bacteria</taxon>
        <taxon>Pseudomonadati</taxon>
        <taxon>Pseudomonadota</taxon>
        <taxon>Alphaproteobacteria</taxon>
        <taxon>Rhodospirillales</taxon>
        <taxon>Dongiaceae</taxon>
        <taxon>Aliidongia</taxon>
    </lineage>
</organism>
<protein>
    <recommendedName>
        <fullName evidence="4 6">dTDP-4-dehydrorhamnose reductase</fullName>
        <ecNumber evidence="3 6">1.1.1.133</ecNumber>
    </recommendedName>
</protein>
<evidence type="ECO:0000256" key="4">
    <source>
        <dbReference type="ARBA" id="ARBA00017099"/>
    </source>
</evidence>
<dbReference type="PANTHER" id="PTHR10491">
    <property type="entry name" value="DTDP-4-DEHYDRORHAMNOSE REDUCTASE"/>
    <property type="match status" value="1"/>
</dbReference>
<dbReference type="InterPro" id="IPR029903">
    <property type="entry name" value="RmlD-like-bd"/>
</dbReference>
<sequence length="308" mass="32857">MTLILVTGSYGQVGRALSARHQPGKREIIGFDRDELDITDLDQVRAAIAAKPYAAVVNAAAYTAVDKAEGDRDVAYAINRDGPENLARASAERGIPLLHISTDYVFDGTRDGAYREDDATGPTGVYGASKLAGEAAVRAANPRHIILRTSWVYAVSTGNFVATMLRLAAERPELRVVADQRGGPTEAGAIADALLTITELLGQERVDSGLWGTYHFSGAPATTWHGFAQAIVAAGVPRLRMVPTVTPIRTADYPTPARRPANSVLDCSKIAARFGIRQPDWTQSLAAVVEAIQTTVLAPQQLPRNSAS</sequence>
<dbReference type="GO" id="GO:0019305">
    <property type="term" value="P:dTDP-rhamnose biosynthetic process"/>
    <property type="evidence" value="ECO:0007669"/>
    <property type="project" value="UniProtKB-UniPathway"/>
</dbReference>
<dbReference type="EMBL" id="BMJQ01000009">
    <property type="protein sequence ID" value="GGF27091.1"/>
    <property type="molecule type" value="Genomic_DNA"/>
</dbReference>
<keyword evidence="9" id="KW-1185">Reference proteome</keyword>
<dbReference type="NCBIfam" id="TIGR01214">
    <property type="entry name" value="rmlD"/>
    <property type="match status" value="1"/>
</dbReference>
<reference evidence="8" key="1">
    <citation type="journal article" date="2014" name="Int. J. Syst. Evol. Microbiol.">
        <title>Complete genome sequence of Corynebacterium casei LMG S-19264T (=DSM 44701T), isolated from a smear-ripened cheese.</title>
        <authorList>
            <consortium name="US DOE Joint Genome Institute (JGI-PGF)"/>
            <person name="Walter F."/>
            <person name="Albersmeier A."/>
            <person name="Kalinowski J."/>
            <person name="Ruckert C."/>
        </authorList>
    </citation>
    <scope>NUCLEOTIDE SEQUENCE</scope>
    <source>
        <strain evidence="8">CGMCC 1.15725</strain>
    </source>
</reference>
<dbReference type="Pfam" id="PF04321">
    <property type="entry name" value="RmlD_sub_bind"/>
    <property type="match status" value="1"/>
</dbReference>
<comment type="cofactor">
    <cofactor evidence="6">
        <name>Mg(2+)</name>
        <dbReference type="ChEBI" id="CHEBI:18420"/>
    </cofactor>
    <text evidence="6">Binds 1 Mg(2+) ion per monomer.</text>
</comment>
<evidence type="ECO:0000256" key="3">
    <source>
        <dbReference type="ARBA" id="ARBA00012929"/>
    </source>
</evidence>
<evidence type="ECO:0000313" key="9">
    <source>
        <dbReference type="Proteomes" id="UP000646365"/>
    </source>
</evidence>
<proteinExistence type="inferred from homology"/>
<dbReference type="Proteomes" id="UP000646365">
    <property type="component" value="Unassembled WGS sequence"/>
</dbReference>
<comment type="pathway">
    <text evidence="1 6">Carbohydrate biosynthesis; dTDP-L-rhamnose biosynthesis.</text>
</comment>
<comment type="caution">
    <text evidence="8">The sequence shown here is derived from an EMBL/GenBank/DDBJ whole genome shotgun (WGS) entry which is preliminary data.</text>
</comment>
<evidence type="ECO:0000256" key="6">
    <source>
        <dbReference type="RuleBase" id="RU364082"/>
    </source>
</evidence>
<accession>A0A8J2YW38</accession>